<name>A0AAN0WD31_HEYCO</name>
<sequence>MRKRIDFFVYPEKIHPGKQDFSPRVVNVFNTAVHGVYTDKGRSI</sequence>
<evidence type="ECO:0000313" key="2">
    <source>
        <dbReference type="Proteomes" id="UP000032024"/>
    </source>
</evidence>
<organism evidence="1 2">
    <name type="scientific">Heyndrickxia coagulans</name>
    <name type="common">Weizmannia coagulans</name>
    <dbReference type="NCBI Taxonomy" id="1398"/>
    <lineage>
        <taxon>Bacteria</taxon>
        <taxon>Bacillati</taxon>
        <taxon>Bacillota</taxon>
        <taxon>Bacilli</taxon>
        <taxon>Bacillales</taxon>
        <taxon>Bacillaceae</taxon>
        <taxon>Heyndrickxia</taxon>
    </lineage>
</organism>
<reference evidence="2" key="1">
    <citation type="submission" date="2015-01" db="EMBL/GenBank/DDBJ databases">
        <title>Comparative genome analysis of Bacillus coagulans HM-08, Clostridium butyricum HM-68, Bacillus subtilis HM-66 and Bacillus paralicheniformis BL-09.</title>
        <authorList>
            <person name="Zhang H."/>
        </authorList>
    </citation>
    <scope>NUCLEOTIDE SEQUENCE [LARGE SCALE GENOMIC DNA]</scope>
    <source>
        <strain evidence="2">HM-08</strain>
    </source>
</reference>
<gene>
    <name evidence="1" type="ORF">SB48_HM08orf04734</name>
</gene>
<dbReference type="EMBL" id="CP010525">
    <property type="protein sequence ID" value="AJO23759.1"/>
    <property type="molecule type" value="Genomic_DNA"/>
</dbReference>
<accession>A0AAN0WD31</accession>
<evidence type="ECO:0000313" key="1">
    <source>
        <dbReference type="EMBL" id="AJO23759.1"/>
    </source>
</evidence>
<keyword evidence="2" id="KW-1185">Reference proteome</keyword>
<protein>
    <submittedName>
        <fullName evidence="1">Uncharacterized protein</fullName>
    </submittedName>
</protein>
<dbReference type="Proteomes" id="UP000032024">
    <property type="component" value="Chromosome"/>
</dbReference>
<dbReference type="AlphaFoldDB" id="A0AAN0WD31"/>
<proteinExistence type="predicted"/>